<reference evidence="1" key="1">
    <citation type="submission" date="2020-08" db="EMBL/GenBank/DDBJ databases">
        <title>Plant Genome Project.</title>
        <authorList>
            <person name="Zhang R.-G."/>
        </authorList>
    </citation>
    <scope>NUCLEOTIDE SEQUENCE</scope>
    <source>
        <strain evidence="1">WSP0</strain>
        <tissue evidence="1">Leaf</tissue>
    </source>
</reference>
<sequence length="77" mass="8937">MPSPAAKERLHTRSPRGELVAVLGMEEKEVLDAMLPRSKEYKRPPLGFYKMMILHHPAESLEEISLRPWVPMNQQEK</sequence>
<evidence type="ECO:0000313" key="2">
    <source>
        <dbReference type="Proteomes" id="UP000823749"/>
    </source>
</evidence>
<dbReference type="AlphaFoldDB" id="A0AAV6J6L2"/>
<keyword evidence="2" id="KW-1185">Reference proteome</keyword>
<comment type="caution">
    <text evidence="1">The sequence shown here is derived from an EMBL/GenBank/DDBJ whole genome shotgun (WGS) entry which is preliminary data.</text>
</comment>
<accession>A0AAV6J6L2</accession>
<protein>
    <submittedName>
        <fullName evidence="1">Uncharacterized protein</fullName>
    </submittedName>
</protein>
<dbReference type="Proteomes" id="UP000823749">
    <property type="component" value="Chromosome 8"/>
</dbReference>
<name>A0AAV6J6L2_9ERIC</name>
<dbReference type="EMBL" id="JACTNZ010000008">
    <property type="protein sequence ID" value="KAG5535573.1"/>
    <property type="molecule type" value="Genomic_DNA"/>
</dbReference>
<proteinExistence type="predicted"/>
<organism evidence="1 2">
    <name type="scientific">Rhododendron griersonianum</name>
    <dbReference type="NCBI Taxonomy" id="479676"/>
    <lineage>
        <taxon>Eukaryota</taxon>
        <taxon>Viridiplantae</taxon>
        <taxon>Streptophyta</taxon>
        <taxon>Embryophyta</taxon>
        <taxon>Tracheophyta</taxon>
        <taxon>Spermatophyta</taxon>
        <taxon>Magnoliopsida</taxon>
        <taxon>eudicotyledons</taxon>
        <taxon>Gunneridae</taxon>
        <taxon>Pentapetalae</taxon>
        <taxon>asterids</taxon>
        <taxon>Ericales</taxon>
        <taxon>Ericaceae</taxon>
        <taxon>Ericoideae</taxon>
        <taxon>Rhodoreae</taxon>
        <taxon>Rhododendron</taxon>
    </lineage>
</organism>
<gene>
    <name evidence="1" type="ORF">RHGRI_023368</name>
</gene>
<evidence type="ECO:0000313" key="1">
    <source>
        <dbReference type="EMBL" id="KAG5535573.1"/>
    </source>
</evidence>